<evidence type="ECO:0000313" key="3">
    <source>
        <dbReference type="Proteomes" id="UP000320496"/>
    </source>
</evidence>
<dbReference type="Proteomes" id="UP000320496">
    <property type="component" value="Chromosome"/>
</dbReference>
<feature type="compositionally biased region" description="Basic and acidic residues" evidence="1">
    <location>
        <begin position="40"/>
        <end position="49"/>
    </location>
</feature>
<feature type="region of interest" description="Disordered" evidence="1">
    <location>
        <begin position="25"/>
        <end position="52"/>
    </location>
</feature>
<gene>
    <name evidence="2" type="ORF">Mal4_54830</name>
</gene>
<protein>
    <submittedName>
        <fullName evidence="2">Uncharacterized protein</fullName>
    </submittedName>
</protein>
<evidence type="ECO:0000313" key="2">
    <source>
        <dbReference type="EMBL" id="QDU41118.1"/>
    </source>
</evidence>
<evidence type="ECO:0000256" key="1">
    <source>
        <dbReference type="SAM" id="MobiDB-lite"/>
    </source>
</evidence>
<dbReference type="OrthoDB" id="282578at2"/>
<proteinExistence type="predicted"/>
<reference evidence="2 3" key="1">
    <citation type="submission" date="2019-02" db="EMBL/GenBank/DDBJ databases">
        <title>Deep-cultivation of Planctomycetes and their phenomic and genomic characterization uncovers novel biology.</title>
        <authorList>
            <person name="Wiegand S."/>
            <person name="Jogler M."/>
            <person name="Boedeker C."/>
            <person name="Pinto D."/>
            <person name="Vollmers J."/>
            <person name="Rivas-Marin E."/>
            <person name="Kohn T."/>
            <person name="Peeters S.H."/>
            <person name="Heuer A."/>
            <person name="Rast P."/>
            <person name="Oberbeckmann S."/>
            <person name="Bunk B."/>
            <person name="Jeske O."/>
            <person name="Meyerdierks A."/>
            <person name="Storesund J.E."/>
            <person name="Kallscheuer N."/>
            <person name="Luecker S."/>
            <person name="Lage O.M."/>
            <person name="Pohl T."/>
            <person name="Merkel B.J."/>
            <person name="Hornburger P."/>
            <person name="Mueller R.-W."/>
            <person name="Bruemmer F."/>
            <person name="Labrenz M."/>
            <person name="Spormann A.M."/>
            <person name="Op den Camp H."/>
            <person name="Overmann J."/>
            <person name="Amann R."/>
            <person name="Jetten M.S.M."/>
            <person name="Mascher T."/>
            <person name="Medema M.H."/>
            <person name="Devos D.P."/>
            <person name="Kaster A.-K."/>
            <person name="Ovreas L."/>
            <person name="Rohde M."/>
            <person name="Galperin M.Y."/>
            <person name="Jogler C."/>
        </authorList>
    </citation>
    <scope>NUCLEOTIDE SEQUENCE [LARGE SCALE GENOMIC DNA]</scope>
    <source>
        <strain evidence="2 3">Mal4</strain>
    </source>
</reference>
<name>A0A517ZF66_9PLAN</name>
<dbReference type="AlphaFoldDB" id="A0A517ZF66"/>
<keyword evidence="3" id="KW-1185">Reference proteome</keyword>
<organism evidence="2 3">
    <name type="scientific">Maioricimonas rarisocia</name>
    <dbReference type="NCBI Taxonomy" id="2528026"/>
    <lineage>
        <taxon>Bacteria</taxon>
        <taxon>Pseudomonadati</taxon>
        <taxon>Planctomycetota</taxon>
        <taxon>Planctomycetia</taxon>
        <taxon>Planctomycetales</taxon>
        <taxon>Planctomycetaceae</taxon>
        <taxon>Maioricimonas</taxon>
    </lineage>
</organism>
<accession>A0A517ZF66</accession>
<dbReference type="KEGG" id="mri:Mal4_54830"/>
<dbReference type="EMBL" id="CP036275">
    <property type="protein sequence ID" value="QDU41118.1"/>
    <property type="molecule type" value="Genomic_DNA"/>
</dbReference>
<sequence length="81" mass="8905">MSKTLERTFRIGSVSASVFVNEVQGDGGKRKSRNVNLQRRYKDGDERKSTSSCALADVPQAIRVLQLAQEHVEAIEANVTG</sequence>